<feature type="compositionally biased region" description="Polar residues" evidence="3">
    <location>
        <begin position="331"/>
        <end position="347"/>
    </location>
</feature>
<dbReference type="Gene3D" id="2.30.42.10">
    <property type="match status" value="1"/>
</dbReference>
<evidence type="ECO:0000256" key="1">
    <source>
        <dbReference type="ARBA" id="ARBA00022670"/>
    </source>
</evidence>
<dbReference type="SMART" id="SM00228">
    <property type="entry name" value="PDZ"/>
    <property type="match status" value="1"/>
</dbReference>
<keyword evidence="2" id="KW-0378">Hydrolase</keyword>
<dbReference type="GO" id="GO:0006508">
    <property type="term" value="P:proteolysis"/>
    <property type="evidence" value="ECO:0007669"/>
    <property type="project" value="UniProtKB-KW"/>
</dbReference>
<sequence length="415" mass="40940">PYGGAPGAGPGGPGGPAGPTGPMGPPPHDPWAMPSEPVPGPNGRKRRGGLLAGVIAVALVAGGVGGGLGFWASDRNSNDNSTTISSSADPKTLNRSPKSVAGIAAKALPSVVTIQSSGGGEEGTGTGFVYDKQGHIVTNNHVVANGSRGGQLKATFSDGKKYDAQVVGEAQGYDIAVLKLKGAGDRKLSPLPLADSNEVQVGDATIAIGAPYGLSGTVTTGIVSAKNRPVASSDGQGSQSSYMSALQTDASINPGNSGGPLLNAQGAVVGVNSAIQPGGGSGPGGGSQSGSVGLGFAIPVNQAKRVAGQLIKTGQPVYPVIGATVQLGSSGNGATISRTGQGDSENPVTPGGPADKAGLKPGDRITKLDDTVIDSGQTLIGTIWTHSPGEKVKLTYERDGKEHTVDVTLGSKRGD</sequence>
<keyword evidence="4" id="KW-0472">Membrane</keyword>
<keyword evidence="7" id="KW-1185">Reference proteome</keyword>
<organism evidence="6 7">
    <name type="scientific">Streptomyces boncukensis</name>
    <dbReference type="NCBI Taxonomy" id="2711219"/>
    <lineage>
        <taxon>Bacteria</taxon>
        <taxon>Bacillati</taxon>
        <taxon>Actinomycetota</taxon>
        <taxon>Actinomycetes</taxon>
        <taxon>Kitasatosporales</taxon>
        <taxon>Streptomycetaceae</taxon>
        <taxon>Streptomyces</taxon>
    </lineage>
</organism>
<feature type="domain" description="PDZ" evidence="5">
    <location>
        <begin position="319"/>
        <end position="400"/>
    </location>
</feature>
<evidence type="ECO:0000256" key="4">
    <source>
        <dbReference type="SAM" id="Phobius"/>
    </source>
</evidence>
<keyword evidence="4" id="KW-1133">Transmembrane helix</keyword>
<reference evidence="6 7" key="1">
    <citation type="submission" date="2020-02" db="EMBL/GenBank/DDBJ databases">
        <title>Whole-genome analyses of novel actinobacteria.</title>
        <authorList>
            <person name="Sahin N."/>
            <person name="Tatar D."/>
        </authorList>
    </citation>
    <scope>NUCLEOTIDE SEQUENCE [LARGE SCALE GENOMIC DNA]</scope>
    <source>
        <strain evidence="6 7">SB3404</strain>
    </source>
</reference>
<dbReference type="PANTHER" id="PTHR43343:SF3">
    <property type="entry name" value="PROTEASE DO-LIKE 8, CHLOROPLASTIC"/>
    <property type="match status" value="1"/>
</dbReference>
<dbReference type="InterPro" id="IPR051201">
    <property type="entry name" value="Chloro_Bact_Ser_Proteases"/>
</dbReference>
<evidence type="ECO:0000256" key="2">
    <source>
        <dbReference type="ARBA" id="ARBA00022801"/>
    </source>
</evidence>
<accession>A0A6G4X9L7</accession>
<gene>
    <name evidence="6" type="ORF">G5C65_34955</name>
</gene>
<keyword evidence="4" id="KW-0812">Transmembrane</keyword>
<dbReference type="InterPro" id="IPR001478">
    <property type="entry name" value="PDZ"/>
</dbReference>
<feature type="region of interest" description="Disordered" evidence="3">
    <location>
        <begin position="331"/>
        <end position="358"/>
    </location>
</feature>
<dbReference type="EMBL" id="JAAKZZ010000739">
    <property type="protein sequence ID" value="NGO73444.1"/>
    <property type="molecule type" value="Genomic_DNA"/>
</dbReference>
<evidence type="ECO:0000259" key="5">
    <source>
        <dbReference type="SMART" id="SM00228"/>
    </source>
</evidence>
<keyword evidence="1" id="KW-0645">Protease</keyword>
<dbReference type="AlphaFoldDB" id="A0A6G4X9L7"/>
<dbReference type="Proteomes" id="UP000477722">
    <property type="component" value="Unassembled WGS sequence"/>
</dbReference>
<dbReference type="PRINTS" id="PR00834">
    <property type="entry name" value="PROTEASES2C"/>
</dbReference>
<dbReference type="GO" id="GO:0004252">
    <property type="term" value="F:serine-type endopeptidase activity"/>
    <property type="evidence" value="ECO:0007669"/>
    <property type="project" value="InterPro"/>
</dbReference>
<protein>
    <submittedName>
        <fullName evidence="6">PDZ domain-containing protein</fullName>
    </submittedName>
</protein>
<dbReference type="InterPro" id="IPR009003">
    <property type="entry name" value="Peptidase_S1_PA"/>
</dbReference>
<feature type="region of interest" description="Disordered" evidence="3">
    <location>
        <begin position="1"/>
        <end position="45"/>
    </location>
</feature>
<comment type="caution">
    <text evidence="6">The sequence shown here is derived from an EMBL/GenBank/DDBJ whole genome shotgun (WGS) entry which is preliminary data.</text>
</comment>
<dbReference type="SUPFAM" id="SSF50494">
    <property type="entry name" value="Trypsin-like serine proteases"/>
    <property type="match status" value="1"/>
</dbReference>
<dbReference type="InterPro" id="IPR036034">
    <property type="entry name" value="PDZ_sf"/>
</dbReference>
<evidence type="ECO:0000313" key="7">
    <source>
        <dbReference type="Proteomes" id="UP000477722"/>
    </source>
</evidence>
<dbReference type="RefSeq" id="WP_165303087.1">
    <property type="nucleotide sequence ID" value="NZ_JAAKZZ010000739.1"/>
</dbReference>
<dbReference type="Gene3D" id="2.40.10.120">
    <property type="match status" value="1"/>
</dbReference>
<evidence type="ECO:0000256" key="3">
    <source>
        <dbReference type="SAM" id="MobiDB-lite"/>
    </source>
</evidence>
<dbReference type="Pfam" id="PF13180">
    <property type="entry name" value="PDZ_2"/>
    <property type="match status" value="1"/>
</dbReference>
<dbReference type="PANTHER" id="PTHR43343">
    <property type="entry name" value="PEPTIDASE S12"/>
    <property type="match status" value="1"/>
</dbReference>
<name>A0A6G4X9L7_9ACTN</name>
<feature type="transmembrane region" description="Helical" evidence="4">
    <location>
        <begin position="50"/>
        <end position="72"/>
    </location>
</feature>
<dbReference type="InterPro" id="IPR001940">
    <property type="entry name" value="Peptidase_S1C"/>
</dbReference>
<dbReference type="SUPFAM" id="SSF50156">
    <property type="entry name" value="PDZ domain-like"/>
    <property type="match status" value="1"/>
</dbReference>
<evidence type="ECO:0000313" key="6">
    <source>
        <dbReference type="EMBL" id="NGO73444.1"/>
    </source>
</evidence>
<feature type="non-terminal residue" evidence="6">
    <location>
        <position position="1"/>
    </location>
</feature>
<feature type="compositionally biased region" description="Gly residues" evidence="3">
    <location>
        <begin position="1"/>
        <end position="18"/>
    </location>
</feature>
<dbReference type="Pfam" id="PF13365">
    <property type="entry name" value="Trypsin_2"/>
    <property type="match status" value="1"/>
</dbReference>
<proteinExistence type="predicted"/>